<dbReference type="EMBL" id="MJIC01000019">
    <property type="protein sequence ID" value="OFI32384.1"/>
    <property type="molecule type" value="Genomic_DNA"/>
</dbReference>
<name>A0A1E8F8Z3_9ALTE</name>
<feature type="signal peptide" evidence="1">
    <location>
        <begin position="1"/>
        <end position="17"/>
    </location>
</feature>
<comment type="caution">
    <text evidence="3">The sequence shown here is derived from an EMBL/GenBank/DDBJ whole genome shotgun (WGS) entry which is preliminary data.</text>
</comment>
<dbReference type="PANTHER" id="PTHR43752:SF2">
    <property type="entry name" value="BNR_ASP-BOX REPEAT FAMILY PROTEIN"/>
    <property type="match status" value="1"/>
</dbReference>
<dbReference type="Gene3D" id="2.120.10.10">
    <property type="match status" value="2"/>
</dbReference>
<organism evidence="3 4">
    <name type="scientific">Alteromonas lipolytica</name>
    <dbReference type="NCBI Taxonomy" id="1856405"/>
    <lineage>
        <taxon>Bacteria</taxon>
        <taxon>Pseudomonadati</taxon>
        <taxon>Pseudomonadota</taxon>
        <taxon>Gammaproteobacteria</taxon>
        <taxon>Alteromonadales</taxon>
        <taxon>Alteromonadaceae</taxon>
        <taxon>Alteromonas/Salinimonas group</taxon>
        <taxon>Alteromonas</taxon>
    </lineage>
</organism>
<dbReference type="Proteomes" id="UP000176037">
    <property type="component" value="Unassembled WGS sequence"/>
</dbReference>
<feature type="domain" description="Sialidase" evidence="2">
    <location>
        <begin position="74"/>
        <end position="359"/>
    </location>
</feature>
<protein>
    <recommendedName>
        <fullName evidence="2">Sialidase domain-containing protein</fullName>
    </recommendedName>
</protein>
<sequence>MLWRLTLVGVATLPCLAAEESTFKVTMPATLIDMTMPATLGLPAAERARHFTVFSASKGLAQYNHGAVLFAFKGKLYCQWQTSRQDEDSSDTHVIYSSSVNGLTWQTPATLAAQRDNAIVTSGGWWSDGETLVAFVNVWPENNNPKAGYTQYSLSKDGVSWSEFKPVTDDQGNPLSGIIEQDLKATPGGRVLTAFHRQPGLIATPYFTEHPLAIAGWQAAKFTNLPFTGPISRELEPSWYHTPNGELVMTFRDQGSSYKILAALSSDNGNTWTTPHISDIPDSRAKQSAGNLPDGSAFIVNNPTGTKTRMPLIISLSNNGRVFNKAFILRGEDTLPPMKYAGKYKRIGYSYPKSYIWNNALWVSYAVNKEDIAVTQLPLPLENTE</sequence>
<evidence type="ECO:0000313" key="4">
    <source>
        <dbReference type="Proteomes" id="UP000176037"/>
    </source>
</evidence>
<dbReference type="AlphaFoldDB" id="A0A1E8F8Z3"/>
<dbReference type="CDD" id="cd15482">
    <property type="entry name" value="Sialidase_non-viral"/>
    <property type="match status" value="1"/>
</dbReference>
<dbReference type="InterPro" id="IPR011040">
    <property type="entry name" value="Sialidase"/>
</dbReference>
<accession>A0A1E8F8Z3</accession>
<reference evidence="3 4" key="1">
    <citation type="submission" date="2016-09" db="EMBL/GenBank/DDBJ databases">
        <title>Alteromonas lipolytica, a new species isolated from sea water.</title>
        <authorList>
            <person name="Wu Y.-H."/>
            <person name="Cheng H."/>
            <person name="Xu X.-W."/>
        </authorList>
    </citation>
    <scope>NUCLEOTIDE SEQUENCE [LARGE SCALE GENOMIC DNA]</scope>
    <source>
        <strain evidence="3 4">JW12</strain>
    </source>
</reference>
<dbReference type="SUPFAM" id="SSF50939">
    <property type="entry name" value="Sialidases"/>
    <property type="match status" value="1"/>
</dbReference>
<gene>
    <name evidence="3" type="ORF">BFC17_07190</name>
</gene>
<evidence type="ECO:0000313" key="3">
    <source>
        <dbReference type="EMBL" id="OFI32384.1"/>
    </source>
</evidence>
<evidence type="ECO:0000259" key="2">
    <source>
        <dbReference type="Pfam" id="PF13088"/>
    </source>
</evidence>
<dbReference type="STRING" id="1856405.BFC17_07190"/>
<evidence type="ECO:0000256" key="1">
    <source>
        <dbReference type="SAM" id="SignalP"/>
    </source>
</evidence>
<dbReference type="Pfam" id="PF13088">
    <property type="entry name" value="BNR_2"/>
    <property type="match status" value="1"/>
</dbReference>
<dbReference type="InterPro" id="IPR036278">
    <property type="entry name" value="Sialidase_sf"/>
</dbReference>
<keyword evidence="4" id="KW-1185">Reference proteome</keyword>
<dbReference type="PANTHER" id="PTHR43752">
    <property type="entry name" value="BNR/ASP-BOX REPEAT FAMILY PROTEIN"/>
    <property type="match status" value="1"/>
</dbReference>
<proteinExistence type="predicted"/>
<feature type="chain" id="PRO_5009213864" description="Sialidase domain-containing protein" evidence="1">
    <location>
        <begin position="18"/>
        <end position="385"/>
    </location>
</feature>
<keyword evidence="1" id="KW-0732">Signal</keyword>